<accession>A0A9N9NZS2</accession>
<feature type="region of interest" description="Disordered" evidence="1">
    <location>
        <begin position="51"/>
        <end position="71"/>
    </location>
</feature>
<gene>
    <name evidence="2" type="ORF">FCALED_LOCUS17777</name>
</gene>
<keyword evidence="3" id="KW-1185">Reference proteome</keyword>
<evidence type="ECO:0000313" key="2">
    <source>
        <dbReference type="EMBL" id="CAG8775100.1"/>
    </source>
</evidence>
<name>A0A9N9NZS2_9GLOM</name>
<evidence type="ECO:0000313" key="3">
    <source>
        <dbReference type="Proteomes" id="UP000789570"/>
    </source>
</evidence>
<proteinExistence type="predicted"/>
<feature type="non-terminal residue" evidence="2">
    <location>
        <position position="1"/>
    </location>
</feature>
<reference evidence="2" key="1">
    <citation type="submission" date="2021-06" db="EMBL/GenBank/DDBJ databases">
        <authorList>
            <person name="Kallberg Y."/>
            <person name="Tangrot J."/>
            <person name="Rosling A."/>
        </authorList>
    </citation>
    <scope>NUCLEOTIDE SEQUENCE</scope>
    <source>
        <strain evidence="2">UK204</strain>
    </source>
</reference>
<dbReference type="AlphaFoldDB" id="A0A9N9NZS2"/>
<feature type="non-terminal residue" evidence="2">
    <location>
        <position position="100"/>
    </location>
</feature>
<dbReference type="EMBL" id="CAJVPQ010029547">
    <property type="protein sequence ID" value="CAG8775100.1"/>
    <property type="molecule type" value="Genomic_DNA"/>
</dbReference>
<dbReference type="OrthoDB" id="2337892at2759"/>
<comment type="caution">
    <text evidence="2">The sequence shown here is derived from an EMBL/GenBank/DDBJ whole genome shotgun (WGS) entry which is preliminary data.</text>
</comment>
<organism evidence="2 3">
    <name type="scientific">Funneliformis caledonium</name>
    <dbReference type="NCBI Taxonomy" id="1117310"/>
    <lineage>
        <taxon>Eukaryota</taxon>
        <taxon>Fungi</taxon>
        <taxon>Fungi incertae sedis</taxon>
        <taxon>Mucoromycota</taxon>
        <taxon>Glomeromycotina</taxon>
        <taxon>Glomeromycetes</taxon>
        <taxon>Glomerales</taxon>
        <taxon>Glomeraceae</taxon>
        <taxon>Funneliformis</taxon>
    </lineage>
</organism>
<protein>
    <submittedName>
        <fullName evidence="2">6686_t:CDS:1</fullName>
    </submittedName>
</protein>
<dbReference type="Proteomes" id="UP000789570">
    <property type="component" value="Unassembled WGS sequence"/>
</dbReference>
<sequence length="100" mass="11778">FQIKKCGKPECVFCNPVLLPPDIFKEVYWIPDPQKSSDSDHFQNFDSIYGYNTTEQDRPNKQSKKDKKEYASQGMLVSGRIRDFVWCKSCKKPRYVFSKN</sequence>
<evidence type="ECO:0000256" key="1">
    <source>
        <dbReference type="SAM" id="MobiDB-lite"/>
    </source>
</evidence>